<proteinExistence type="predicted"/>
<dbReference type="Proteomes" id="UP000680638">
    <property type="component" value="Unassembled WGS sequence"/>
</dbReference>
<keyword evidence="1" id="KW-0812">Transmembrane</keyword>
<feature type="transmembrane region" description="Helical" evidence="1">
    <location>
        <begin position="28"/>
        <end position="49"/>
    </location>
</feature>
<accession>A0ABQ4LSG0</accession>
<reference evidence="2 3" key="1">
    <citation type="submission" date="2021-03" db="EMBL/GenBank/DDBJ databases">
        <title>Antimicrobial resistance genes in bacteria isolated from Japanese honey, and their potential for conferring macrolide and lincosamide resistance in the American foulbrood pathogen Paenibacillus larvae.</title>
        <authorList>
            <person name="Okamoto M."/>
            <person name="Kumagai M."/>
            <person name="Kanamori H."/>
            <person name="Takamatsu D."/>
        </authorList>
    </citation>
    <scope>NUCLEOTIDE SEQUENCE [LARGE SCALE GENOMIC DNA]</scope>
    <source>
        <strain evidence="2 3">J21TS3</strain>
    </source>
</reference>
<feature type="transmembrane region" description="Helical" evidence="1">
    <location>
        <begin position="56"/>
        <end position="74"/>
    </location>
</feature>
<feature type="transmembrane region" description="Helical" evidence="1">
    <location>
        <begin position="86"/>
        <end position="105"/>
    </location>
</feature>
<evidence type="ECO:0000313" key="2">
    <source>
        <dbReference type="EMBL" id="GIO65913.1"/>
    </source>
</evidence>
<dbReference type="InterPro" id="IPR019649">
    <property type="entry name" value="DUF2512"/>
</dbReference>
<dbReference type="EMBL" id="BORW01000002">
    <property type="protein sequence ID" value="GIO65913.1"/>
    <property type="molecule type" value="Genomic_DNA"/>
</dbReference>
<comment type="caution">
    <text evidence="2">The sequence shown here is derived from an EMBL/GenBank/DDBJ whole genome shotgun (WGS) entry which is preliminary data.</text>
</comment>
<sequence length="116" mass="12864">MEKLLVKLVVHGVMITALIYLMSNATLMSALLAALGIGIVAYLLGDLLILPRTSNIVATIADAVLVFAMLWIIADAADWTLNLTEILVITVLAGVFEYFFHMWLLRDHTPVRRQRA</sequence>
<dbReference type="Pfam" id="PF10710">
    <property type="entry name" value="DUF2512"/>
    <property type="match status" value="1"/>
</dbReference>
<feature type="transmembrane region" description="Helical" evidence="1">
    <location>
        <begin position="5"/>
        <end position="22"/>
    </location>
</feature>
<keyword evidence="3" id="KW-1185">Reference proteome</keyword>
<keyword evidence="1" id="KW-1133">Transmembrane helix</keyword>
<evidence type="ECO:0000256" key="1">
    <source>
        <dbReference type="SAM" id="Phobius"/>
    </source>
</evidence>
<evidence type="ECO:0000313" key="3">
    <source>
        <dbReference type="Proteomes" id="UP000680638"/>
    </source>
</evidence>
<dbReference type="RefSeq" id="WP_036714106.1">
    <property type="nucleotide sequence ID" value="NZ_BORW01000002.1"/>
</dbReference>
<organism evidence="2 3">
    <name type="scientific">Paenibacillus cookii</name>
    <dbReference type="NCBI Taxonomy" id="157839"/>
    <lineage>
        <taxon>Bacteria</taxon>
        <taxon>Bacillati</taxon>
        <taxon>Bacillota</taxon>
        <taxon>Bacilli</taxon>
        <taxon>Bacillales</taxon>
        <taxon>Paenibacillaceae</taxon>
        <taxon>Paenibacillus</taxon>
    </lineage>
</organism>
<protein>
    <recommendedName>
        <fullName evidence="4">DUF2512 family protein</fullName>
    </recommendedName>
</protein>
<name>A0ABQ4LSG0_9BACL</name>
<keyword evidence="1" id="KW-0472">Membrane</keyword>
<gene>
    <name evidence="2" type="ORF">J21TS3_07340</name>
</gene>
<evidence type="ECO:0008006" key="4">
    <source>
        <dbReference type="Google" id="ProtNLM"/>
    </source>
</evidence>